<feature type="transmembrane region" description="Helical" evidence="1">
    <location>
        <begin position="109"/>
        <end position="136"/>
    </location>
</feature>
<dbReference type="VEuPathDB" id="FungiDB:MAPG_06798"/>
<gene>
    <name evidence="2" type="ORF">MAPG_06798</name>
</gene>
<reference evidence="2" key="3">
    <citation type="submission" date="2011-03" db="EMBL/GenBank/DDBJ databases">
        <title>Annotation of Magnaporthe poae ATCC 64411.</title>
        <authorList>
            <person name="Ma L.-J."/>
            <person name="Dead R."/>
            <person name="Young S.K."/>
            <person name="Zeng Q."/>
            <person name="Gargeya S."/>
            <person name="Fitzgerald M."/>
            <person name="Haas B."/>
            <person name="Abouelleil A."/>
            <person name="Alvarado L."/>
            <person name="Arachchi H.M."/>
            <person name="Berlin A."/>
            <person name="Brown A."/>
            <person name="Chapman S.B."/>
            <person name="Chen Z."/>
            <person name="Dunbar C."/>
            <person name="Freedman E."/>
            <person name="Gearin G."/>
            <person name="Gellesch M."/>
            <person name="Goldberg J."/>
            <person name="Griggs A."/>
            <person name="Gujja S."/>
            <person name="Heiman D."/>
            <person name="Howarth C."/>
            <person name="Larson L."/>
            <person name="Lui A."/>
            <person name="MacDonald P.J.P."/>
            <person name="Mehta T."/>
            <person name="Montmayeur A."/>
            <person name="Murphy C."/>
            <person name="Neiman D."/>
            <person name="Pearson M."/>
            <person name="Priest M."/>
            <person name="Roberts A."/>
            <person name="Saif S."/>
            <person name="Shea T."/>
            <person name="Shenoy N."/>
            <person name="Sisk P."/>
            <person name="Stolte C."/>
            <person name="Sykes S."/>
            <person name="Yandava C."/>
            <person name="Wortman J."/>
            <person name="Nusbaum C."/>
            <person name="Birren B."/>
        </authorList>
    </citation>
    <scope>NUCLEOTIDE SEQUENCE</scope>
    <source>
        <strain evidence="2">ATCC 64411</strain>
    </source>
</reference>
<evidence type="ECO:0000313" key="4">
    <source>
        <dbReference type="Proteomes" id="UP000011715"/>
    </source>
</evidence>
<protein>
    <submittedName>
        <fullName evidence="2 3">Uncharacterized protein</fullName>
    </submittedName>
</protein>
<evidence type="ECO:0000313" key="3">
    <source>
        <dbReference type="EnsemblFungi" id="MAPG_06798T0"/>
    </source>
</evidence>
<dbReference type="EnsemblFungi" id="MAPG_06798T0">
    <property type="protein sequence ID" value="MAPG_06798T0"/>
    <property type="gene ID" value="MAPG_06798"/>
</dbReference>
<organism evidence="3 4">
    <name type="scientific">Magnaporthiopsis poae (strain ATCC 64411 / 73-15)</name>
    <name type="common">Kentucky bluegrass fungus</name>
    <name type="synonym">Magnaporthe poae</name>
    <dbReference type="NCBI Taxonomy" id="644358"/>
    <lineage>
        <taxon>Eukaryota</taxon>
        <taxon>Fungi</taxon>
        <taxon>Dikarya</taxon>
        <taxon>Ascomycota</taxon>
        <taxon>Pezizomycotina</taxon>
        <taxon>Sordariomycetes</taxon>
        <taxon>Sordariomycetidae</taxon>
        <taxon>Magnaporthales</taxon>
        <taxon>Magnaporthaceae</taxon>
        <taxon>Magnaporthiopsis</taxon>
    </lineage>
</organism>
<dbReference type="EMBL" id="GL876970">
    <property type="protein sequence ID" value="KLU87805.1"/>
    <property type="molecule type" value="Genomic_DNA"/>
</dbReference>
<reference evidence="4" key="2">
    <citation type="submission" date="2010-05" db="EMBL/GenBank/DDBJ databases">
        <title>The genome sequence of Magnaporthe poae strain ATCC 64411.</title>
        <authorList>
            <person name="Ma L.-J."/>
            <person name="Dead R."/>
            <person name="Young S."/>
            <person name="Zeng Q."/>
            <person name="Koehrsen M."/>
            <person name="Alvarado L."/>
            <person name="Berlin A."/>
            <person name="Chapman S.B."/>
            <person name="Chen Z."/>
            <person name="Freedman E."/>
            <person name="Gellesch M."/>
            <person name="Goldberg J."/>
            <person name="Griggs A."/>
            <person name="Gujja S."/>
            <person name="Heilman E.R."/>
            <person name="Heiman D."/>
            <person name="Hepburn T."/>
            <person name="Howarth C."/>
            <person name="Jen D."/>
            <person name="Larson L."/>
            <person name="Mehta T."/>
            <person name="Neiman D."/>
            <person name="Pearson M."/>
            <person name="Roberts A."/>
            <person name="Saif S."/>
            <person name="Shea T."/>
            <person name="Shenoy N."/>
            <person name="Sisk P."/>
            <person name="Stolte C."/>
            <person name="Sykes S."/>
            <person name="Walk T."/>
            <person name="White J."/>
            <person name="Yandava C."/>
            <person name="Haas B."/>
            <person name="Nusbaum C."/>
            <person name="Birren B."/>
        </authorList>
    </citation>
    <scope>NUCLEOTIDE SEQUENCE [LARGE SCALE GENOMIC DNA]</scope>
    <source>
        <strain evidence="4">ATCC 64411 / 73-15</strain>
    </source>
</reference>
<name>A0A0C4E305_MAGP6</name>
<reference evidence="3" key="5">
    <citation type="submission" date="2015-06" db="UniProtKB">
        <authorList>
            <consortium name="EnsemblFungi"/>
        </authorList>
    </citation>
    <scope>IDENTIFICATION</scope>
    <source>
        <strain evidence="3">ATCC 64411</strain>
    </source>
</reference>
<reference evidence="3" key="4">
    <citation type="journal article" date="2015" name="G3 (Bethesda)">
        <title>Genome sequences of three phytopathogenic species of the Magnaporthaceae family of fungi.</title>
        <authorList>
            <person name="Okagaki L.H."/>
            <person name="Nunes C.C."/>
            <person name="Sailsbery J."/>
            <person name="Clay B."/>
            <person name="Brown D."/>
            <person name="John T."/>
            <person name="Oh Y."/>
            <person name="Young N."/>
            <person name="Fitzgerald M."/>
            <person name="Haas B.J."/>
            <person name="Zeng Q."/>
            <person name="Young S."/>
            <person name="Adiconis X."/>
            <person name="Fan L."/>
            <person name="Levin J.Z."/>
            <person name="Mitchell T.K."/>
            <person name="Okubara P.A."/>
            <person name="Farman M.L."/>
            <person name="Kohn L.M."/>
            <person name="Birren B."/>
            <person name="Ma L.-J."/>
            <person name="Dean R.A."/>
        </authorList>
    </citation>
    <scope>NUCLEOTIDE SEQUENCE</scope>
    <source>
        <strain evidence="3">ATCC 64411 / 73-15</strain>
    </source>
</reference>
<keyword evidence="1" id="KW-0812">Transmembrane</keyword>
<evidence type="ECO:0000313" key="2">
    <source>
        <dbReference type="EMBL" id="KLU87805.1"/>
    </source>
</evidence>
<sequence length="205" mass="23199">MPSLIARLRRLPRAGRRRRGTRGALYRTSRGFFRRCRSVPRHSALPVPWRDVGSVQVVSGVVFVQARQKAETSSWSYRVAGDPCKVYRHILEHHIPACLILTAARFSRISTLCVCILTTDLISLMTLYFLVSLFLYSEGEQATRVPLCLGVPINGRLLASRCVFCHRLFLTVPAVERLGFWDATFAMQSFGCQAGLCQQRSCLYM</sequence>
<keyword evidence="4" id="KW-1185">Reference proteome</keyword>
<proteinExistence type="predicted"/>
<dbReference type="AlphaFoldDB" id="A0A0C4E305"/>
<keyword evidence="1" id="KW-0472">Membrane</keyword>
<dbReference type="Proteomes" id="UP000011715">
    <property type="component" value="Unassembled WGS sequence"/>
</dbReference>
<reference evidence="2" key="1">
    <citation type="submission" date="2010-05" db="EMBL/GenBank/DDBJ databases">
        <title>The Genome Sequence of Magnaporthe poae strain ATCC 64411.</title>
        <authorList>
            <consortium name="The Broad Institute Genome Sequencing Platform"/>
            <consortium name="Broad Institute Genome Sequencing Center for Infectious Disease"/>
            <person name="Ma L.-J."/>
            <person name="Dead R."/>
            <person name="Young S."/>
            <person name="Zeng Q."/>
            <person name="Koehrsen M."/>
            <person name="Alvarado L."/>
            <person name="Berlin A."/>
            <person name="Chapman S.B."/>
            <person name="Chen Z."/>
            <person name="Freedman E."/>
            <person name="Gellesch M."/>
            <person name="Goldberg J."/>
            <person name="Griggs A."/>
            <person name="Gujja S."/>
            <person name="Heilman E.R."/>
            <person name="Heiman D."/>
            <person name="Hepburn T."/>
            <person name="Howarth C."/>
            <person name="Jen D."/>
            <person name="Larson L."/>
            <person name="Mehta T."/>
            <person name="Neiman D."/>
            <person name="Pearson M."/>
            <person name="Roberts A."/>
            <person name="Saif S."/>
            <person name="Shea T."/>
            <person name="Shenoy N."/>
            <person name="Sisk P."/>
            <person name="Stolte C."/>
            <person name="Sykes S."/>
            <person name="Walk T."/>
            <person name="White J."/>
            <person name="Yandava C."/>
            <person name="Haas B."/>
            <person name="Nusbaum C."/>
            <person name="Birren B."/>
        </authorList>
    </citation>
    <scope>NUCLEOTIDE SEQUENCE</scope>
    <source>
        <strain evidence="2">ATCC 64411</strain>
    </source>
</reference>
<dbReference type="EMBL" id="ADBL01001639">
    <property type="status" value="NOT_ANNOTATED_CDS"/>
    <property type="molecule type" value="Genomic_DNA"/>
</dbReference>
<accession>A0A0C4E305</accession>
<evidence type="ECO:0000256" key="1">
    <source>
        <dbReference type="SAM" id="Phobius"/>
    </source>
</evidence>
<keyword evidence="1" id="KW-1133">Transmembrane helix</keyword>